<accession>A0A915JZA6</accession>
<dbReference type="GO" id="GO:0003676">
    <property type="term" value="F:nucleic acid binding"/>
    <property type="evidence" value="ECO:0007669"/>
    <property type="project" value="InterPro"/>
</dbReference>
<keyword evidence="1" id="KW-0862">Zinc</keyword>
<keyword evidence="4" id="KW-1185">Reference proteome</keyword>
<proteinExistence type="predicted"/>
<keyword evidence="1" id="KW-0479">Metal-binding</keyword>
<dbReference type="SMART" id="SM00343">
    <property type="entry name" value="ZnF_C2HC"/>
    <property type="match status" value="7"/>
</dbReference>
<feature type="domain" description="CCHC-type" evidence="3">
    <location>
        <begin position="75"/>
        <end position="88"/>
    </location>
</feature>
<dbReference type="Proteomes" id="UP000887565">
    <property type="component" value="Unplaced"/>
</dbReference>
<dbReference type="PANTHER" id="PTHR23002">
    <property type="entry name" value="ZINC FINGER CCHC DOMAIN CONTAINING PROTEIN"/>
    <property type="match status" value="1"/>
</dbReference>
<dbReference type="PROSITE" id="PS50158">
    <property type="entry name" value="ZF_CCHC"/>
    <property type="match status" value="7"/>
</dbReference>
<reference evidence="5" key="1">
    <citation type="submission" date="2022-11" db="UniProtKB">
        <authorList>
            <consortium name="WormBaseParasite"/>
        </authorList>
    </citation>
    <scope>IDENTIFICATION</scope>
</reference>
<evidence type="ECO:0000256" key="1">
    <source>
        <dbReference type="PROSITE-ProRule" id="PRU00047"/>
    </source>
</evidence>
<feature type="domain" description="CCHC-type" evidence="3">
    <location>
        <begin position="191"/>
        <end position="206"/>
    </location>
</feature>
<dbReference type="GO" id="GO:0019899">
    <property type="term" value="F:enzyme binding"/>
    <property type="evidence" value="ECO:0007669"/>
    <property type="project" value="UniProtKB-ARBA"/>
</dbReference>
<dbReference type="WBParaSite" id="nRc.2.0.1.t31831-RA">
    <property type="protein sequence ID" value="nRc.2.0.1.t31831-RA"/>
    <property type="gene ID" value="nRc.2.0.1.g31831"/>
</dbReference>
<evidence type="ECO:0000313" key="4">
    <source>
        <dbReference type="Proteomes" id="UP000887565"/>
    </source>
</evidence>
<dbReference type="InterPro" id="IPR051714">
    <property type="entry name" value="Znf_CCHC_NABP"/>
</dbReference>
<organism evidence="4 5">
    <name type="scientific">Romanomermis culicivorax</name>
    <name type="common">Nematode worm</name>
    <dbReference type="NCBI Taxonomy" id="13658"/>
    <lineage>
        <taxon>Eukaryota</taxon>
        <taxon>Metazoa</taxon>
        <taxon>Ecdysozoa</taxon>
        <taxon>Nematoda</taxon>
        <taxon>Enoplea</taxon>
        <taxon>Dorylaimia</taxon>
        <taxon>Mermithida</taxon>
        <taxon>Mermithoidea</taxon>
        <taxon>Mermithidae</taxon>
        <taxon>Romanomermis</taxon>
    </lineage>
</organism>
<protein>
    <submittedName>
        <fullName evidence="5">CCHC-type domain-containing protein</fullName>
    </submittedName>
</protein>
<dbReference type="Pfam" id="PF00098">
    <property type="entry name" value="zf-CCHC"/>
    <property type="match status" value="6"/>
</dbReference>
<name>A0A915JZA6_ROMCU</name>
<feature type="domain" description="CCHC-type" evidence="3">
    <location>
        <begin position="96"/>
        <end position="112"/>
    </location>
</feature>
<dbReference type="InterPro" id="IPR001878">
    <property type="entry name" value="Znf_CCHC"/>
</dbReference>
<dbReference type="Gene3D" id="4.10.60.10">
    <property type="entry name" value="Zinc finger, CCHC-type"/>
    <property type="match status" value="6"/>
</dbReference>
<dbReference type="InterPro" id="IPR036875">
    <property type="entry name" value="Znf_CCHC_sf"/>
</dbReference>
<dbReference type="GO" id="GO:0008270">
    <property type="term" value="F:zinc ion binding"/>
    <property type="evidence" value="ECO:0007669"/>
    <property type="project" value="UniProtKB-KW"/>
</dbReference>
<evidence type="ECO:0000313" key="5">
    <source>
        <dbReference type="WBParaSite" id="nRc.2.0.1.t31831-RA"/>
    </source>
</evidence>
<dbReference type="SUPFAM" id="SSF57756">
    <property type="entry name" value="Retrovirus zinc finger-like domains"/>
    <property type="match status" value="4"/>
</dbReference>
<feature type="region of interest" description="Disordered" evidence="2">
    <location>
        <begin position="216"/>
        <end position="259"/>
    </location>
</feature>
<evidence type="ECO:0000259" key="3">
    <source>
        <dbReference type="PROSITE" id="PS50158"/>
    </source>
</evidence>
<feature type="domain" description="CCHC-type" evidence="3">
    <location>
        <begin position="4"/>
        <end position="19"/>
    </location>
</feature>
<feature type="domain" description="CCHC-type" evidence="3">
    <location>
        <begin position="158"/>
        <end position="173"/>
    </location>
</feature>
<evidence type="ECO:0000256" key="2">
    <source>
        <dbReference type="SAM" id="MobiDB-lite"/>
    </source>
</evidence>
<sequence length="294" mass="32010">MSECYRCHERGHYARECPNSDARDGGSSYRRGGGGFRNSYRGGGFRGVGRSKGTCYRCNMSGHFARDCTADADTCYRCGEAGHIARDCSADSKVVKCYHCGVAGHLARECTENDRGGRVKNFSDGSNGPVCYGCGRAGHLARFCLRRNGRRMNDSRTCFTCGRPGHISRYCRQNANGNNNDNVGADRNKNCYKCGQPGHIARVCPSAANGPQTLEVEDKARPDSSSPANSVEADESRRNGGGSAEGGNAADYGASESEHEPLLLSRKWRECTSGNVRINQERRCKSEMWGLQSL</sequence>
<feature type="domain" description="CCHC-type" evidence="3">
    <location>
        <begin position="131"/>
        <end position="144"/>
    </location>
</feature>
<keyword evidence="1" id="KW-0863">Zinc-finger</keyword>
<feature type="domain" description="CCHC-type" evidence="3">
    <location>
        <begin position="55"/>
        <end position="68"/>
    </location>
</feature>
<dbReference type="AlphaFoldDB" id="A0A915JZA6"/>